<proteinExistence type="predicted"/>
<dbReference type="EMBL" id="BK016192">
    <property type="protein sequence ID" value="DAG01424.1"/>
    <property type="molecule type" value="Genomic_DNA"/>
</dbReference>
<evidence type="ECO:0000313" key="1">
    <source>
        <dbReference type="EMBL" id="DAG01424.1"/>
    </source>
</evidence>
<protein>
    <submittedName>
        <fullName evidence="1">NLR family CARD domain-containing protein-inhibition, Muti-domain, Innate Immunity, Phosphorylation</fullName>
    </submittedName>
</protein>
<dbReference type="Gene3D" id="2.160.20.80">
    <property type="entry name" value="E3 ubiquitin-protein ligase SopA"/>
    <property type="match status" value="1"/>
</dbReference>
<sequence>MFDVIINTFGAFVINVLSGKCLNEIENSDLKDRVNKAFDNALNLWSKNKDIAYKEGLKRNYYINALNQDLSSMNSSEKELMNLFIKELKNDIQTWQLLHEVNICQILSRLESQRDKFRFHDQLRINKEKHFHIYPTDETNIIDIYVEPHYEIVSTNSNKIIIGSNFVDDSLGLLDKQRCLFISGSYGCGKTFTSKYIQYSLLGNKNFTIYLYADDFEELCRQDINGLKLSLESLSQSNERIYMFIDSYDGLSSNIETEHMPIIEKLSNFLKIFPNLYLIVNFRIIEKNNECEDFYAALSLYFGDEFQLIQLKQFNKEKIEKWLERYNELSGTFYDYPTLKRSKGLLHTCSIPLFLYVYAYYNKNKNNTYTESFDIYMAFEAFITNTIRGKFNKESVQYNYLKSNKIEYKNYLQFLTNVAYKILENNGTIKIEEKDLGEYFDNNSSQLEIVEESISCIIKSTFGNRVKKADEGILKCYFFRKNGNKWGFKDNNIAYYLIANDLVKGLKELYTNRGCNIANLSKRMHNITLLPIVYEFIFFFIDKLNDQAKNEINLNILNLIKEKRILDFTGNSDSLNLNKMSLDVLFFCLFIRLNKVPLSEDLNYIFKRISHYYSFSKLINPNLGSAIRRYFKASSIVAAEFRRINLKGYNFDDSKLDHVKFIQDKITESRFNRVVFTSTVFDLCYIKKSEFEDISGEIEFKNSFLHEFSIDAPKPNSSISFYGCKIQMISINSDNVNVAKWIDIRLKNCVIEQFKLDNMKVRFYLDNCILNNKIDCKNSMIDIIIEKQENNSEVKIEKLNFQDKYFNIDKRSKFISQKNEDE</sequence>
<organism evidence="1">
    <name type="scientific">Siphoviridae sp. cteDy1</name>
    <dbReference type="NCBI Taxonomy" id="2825587"/>
    <lineage>
        <taxon>Viruses</taxon>
        <taxon>Duplodnaviria</taxon>
        <taxon>Heunggongvirae</taxon>
        <taxon>Uroviricota</taxon>
        <taxon>Caudoviricetes</taxon>
    </lineage>
</organism>
<reference evidence="1" key="1">
    <citation type="journal article" date="2021" name="Proc. Natl. Acad. Sci. U.S.A.">
        <title>A Catalog of Tens of Thousands of Viruses from Human Metagenomes Reveals Hidden Associations with Chronic Diseases.</title>
        <authorList>
            <person name="Tisza M.J."/>
            <person name="Buck C.B."/>
        </authorList>
    </citation>
    <scope>NUCLEOTIDE SEQUENCE</scope>
    <source>
        <strain evidence="1">CteDy1</strain>
    </source>
</reference>
<dbReference type="SUPFAM" id="SSF141571">
    <property type="entry name" value="Pentapeptide repeat-like"/>
    <property type="match status" value="1"/>
</dbReference>
<dbReference type="SUPFAM" id="SSF52540">
    <property type="entry name" value="P-loop containing nucleoside triphosphate hydrolases"/>
    <property type="match status" value="1"/>
</dbReference>
<accession>A0A8S5V3T3</accession>
<dbReference type="InterPro" id="IPR027417">
    <property type="entry name" value="P-loop_NTPase"/>
</dbReference>
<name>A0A8S5V3T3_9CAUD</name>